<dbReference type="AlphaFoldDB" id="A0A967BE18"/>
<dbReference type="CDD" id="cd00801">
    <property type="entry name" value="INT_P4_C"/>
    <property type="match status" value="1"/>
</dbReference>
<name>A0A967BE18_9RHOB</name>
<dbReference type="Pfam" id="PF00589">
    <property type="entry name" value="Phage_integrase"/>
    <property type="match status" value="1"/>
</dbReference>
<dbReference type="InterPro" id="IPR013762">
    <property type="entry name" value="Integrase-like_cat_sf"/>
</dbReference>
<evidence type="ECO:0000256" key="1">
    <source>
        <dbReference type="ARBA" id="ARBA00008857"/>
    </source>
</evidence>
<keyword evidence="7" id="KW-1185">Reference proteome</keyword>
<gene>
    <name evidence="6" type="ORF">HAT86_06945</name>
</gene>
<dbReference type="RefSeq" id="WP_167194931.1">
    <property type="nucleotide sequence ID" value="NZ_JAAORB010000009.1"/>
</dbReference>
<dbReference type="EMBL" id="JAAORB010000009">
    <property type="protein sequence ID" value="NHQ74201.1"/>
    <property type="molecule type" value="Genomic_DNA"/>
</dbReference>
<dbReference type="InterPro" id="IPR050808">
    <property type="entry name" value="Phage_Integrase"/>
</dbReference>
<dbReference type="GO" id="GO:0003677">
    <property type="term" value="F:DNA binding"/>
    <property type="evidence" value="ECO:0007669"/>
    <property type="project" value="UniProtKB-KW"/>
</dbReference>
<dbReference type="Gene3D" id="1.10.150.130">
    <property type="match status" value="1"/>
</dbReference>
<comment type="caution">
    <text evidence="6">The sequence shown here is derived from an EMBL/GenBank/DDBJ whole genome shotgun (WGS) entry which is preliminary data.</text>
</comment>
<comment type="similarity">
    <text evidence="1">Belongs to the 'phage' integrase family.</text>
</comment>
<dbReference type="InterPro" id="IPR038488">
    <property type="entry name" value="Integrase_DNA-bd_sf"/>
</dbReference>
<dbReference type="PANTHER" id="PTHR30629:SF2">
    <property type="entry name" value="PROPHAGE INTEGRASE INTS-RELATED"/>
    <property type="match status" value="1"/>
</dbReference>
<evidence type="ECO:0000256" key="4">
    <source>
        <dbReference type="ARBA" id="ARBA00023172"/>
    </source>
</evidence>
<evidence type="ECO:0000313" key="6">
    <source>
        <dbReference type="EMBL" id="NHQ74201.1"/>
    </source>
</evidence>
<keyword evidence="2" id="KW-0229">DNA integration</keyword>
<dbReference type="Gene3D" id="3.30.160.390">
    <property type="entry name" value="Integrase, DNA-binding domain"/>
    <property type="match status" value="1"/>
</dbReference>
<evidence type="ECO:0000313" key="7">
    <source>
        <dbReference type="Proteomes" id="UP000639775"/>
    </source>
</evidence>
<dbReference type="Pfam" id="PF13356">
    <property type="entry name" value="Arm-DNA-bind_3"/>
    <property type="match status" value="1"/>
</dbReference>
<feature type="domain" description="Tyr recombinase" evidence="5">
    <location>
        <begin position="224"/>
        <end position="400"/>
    </location>
</feature>
<accession>A0A967BE18</accession>
<dbReference type="SUPFAM" id="SSF56349">
    <property type="entry name" value="DNA breaking-rejoining enzymes"/>
    <property type="match status" value="1"/>
</dbReference>
<organism evidence="6 7">
    <name type="scientific">Roseovarius gahaiensis</name>
    <dbReference type="NCBI Taxonomy" id="2716691"/>
    <lineage>
        <taxon>Bacteria</taxon>
        <taxon>Pseudomonadati</taxon>
        <taxon>Pseudomonadota</taxon>
        <taxon>Alphaproteobacteria</taxon>
        <taxon>Rhodobacterales</taxon>
        <taxon>Roseobacteraceae</taxon>
        <taxon>Roseovarius</taxon>
    </lineage>
</organism>
<dbReference type="PROSITE" id="PS51898">
    <property type="entry name" value="TYR_RECOMBINASE"/>
    <property type="match status" value="1"/>
</dbReference>
<keyword evidence="3" id="KW-0238">DNA-binding</keyword>
<reference evidence="6" key="1">
    <citation type="submission" date="2020-03" db="EMBL/GenBank/DDBJ databases">
        <title>Roseovarius gahaiensis sp. nov., isolated from Gahai Saline Lake, China.</title>
        <authorList>
            <person name="Sun X."/>
        </authorList>
    </citation>
    <scope>NUCLEOTIDE SEQUENCE</scope>
    <source>
        <strain evidence="6">GH877</strain>
    </source>
</reference>
<protein>
    <submittedName>
        <fullName evidence="6">Tyrosine-type recombinase/integrase</fullName>
    </submittedName>
</protein>
<dbReference type="InterPro" id="IPR002104">
    <property type="entry name" value="Integrase_catalytic"/>
</dbReference>
<dbReference type="GO" id="GO:0015074">
    <property type="term" value="P:DNA integration"/>
    <property type="evidence" value="ECO:0007669"/>
    <property type="project" value="UniProtKB-KW"/>
</dbReference>
<sequence>MPSKIIPCKIDQRTVDKYTKEQRILGARITLADQVCSGLKLAINNQSASWTYAYRKRGYMDGGKRYPQRTMKLGDPSTLSPAEARLAAEKIKAAVRSGGDPAVEERKATAARQLQEARKKSNAAWLATYSTEQMADGATKYQRDEVRNVKLALEELAICQFYPEEITPKHLRNLVELHRDRPATGRQRFGAFSRFLDYLLDEEVIDANPALSVSKRSRPKTPPPRTTYYTPDQLVQLWHAQGIKPEYQRYLRFMITTPLRADEGASLNWSQIDLNRAQIELEAIDVKNSEYFVMPLSRIALSIISQGDGANRSLVFPLTIINTPMTSWSYFNKQVRAATGIHNFILHDLRRTFSTLMSEHTDVSETLIDGLLNHKQSATRGGVIRHYQHAKNLEKRRAVMKQWGELLEAWV</sequence>
<dbReference type="GO" id="GO:0006310">
    <property type="term" value="P:DNA recombination"/>
    <property type="evidence" value="ECO:0007669"/>
    <property type="project" value="UniProtKB-KW"/>
</dbReference>
<keyword evidence="4" id="KW-0233">DNA recombination</keyword>
<dbReference type="Proteomes" id="UP000639775">
    <property type="component" value="Unassembled WGS sequence"/>
</dbReference>
<proteinExistence type="inferred from homology"/>
<dbReference type="Gene3D" id="1.10.443.10">
    <property type="entry name" value="Intergrase catalytic core"/>
    <property type="match status" value="1"/>
</dbReference>
<evidence type="ECO:0000259" key="5">
    <source>
        <dbReference type="PROSITE" id="PS51898"/>
    </source>
</evidence>
<dbReference type="PANTHER" id="PTHR30629">
    <property type="entry name" value="PROPHAGE INTEGRASE"/>
    <property type="match status" value="1"/>
</dbReference>
<dbReference type="InterPro" id="IPR025166">
    <property type="entry name" value="Integrase_DNA_bind_dom"/>
</dbReference>
<dbReference type="InterPro" id="IPR010998">
    <property type="entry name" value="Integrase_recombinase_N"/>
</dbReference>
<evidence type="ECO:0000256" key="2">
    <source>
        <dbReference type="ARBA" id="ARBA00022908"/>
    </source>
</evidence>
<dbReference type="InterPro" id="IPR011010">
    <property type="entry name" value="DNA_brk_join_enz"/>
</dbReference>
<evidence type="ECO:0000256" key="3">
    <source>
        <dbReference type="ARBA" id="ARBA00023125"/>
    </source>
</evidence>